<proteinExistence type="predicted"/>
<keyword evidence="2" id="KW-1185">Reference proteome</keyword>
<accession>A0AAD7ED14</accession>
<comment type="caution">
    <text evidence="1">The sequence shown here is derived from an EMBL/GenBank/DDBJ whole genome shotgun (WGS) entry which is preliminary data.</text>
</comment>
<name>A0AAD7ED14_9AGAR</name>
<dbReference type="EMBL" id="JARIHO010000068">
    <property type="protein sequence ID" value="KAJ7314271.1"/>
    <property type="molecule type" value="Genomic_DNA"/>
</dbReference>
<dbReference type="Proteomes" id="UP001218218">
    <property type="component" value="Unassembled WGS sequence"/>
</dbReference>
<sequence>MVKPSDISKLTGQNYWTWKEEAEALLLAEGLWNAIDPSVPMPGGIVQMRTWTNDNQKAYGILYLALNPSVQGKVNNAGVGKSGHLLWAQLSSFYTTSDPATSSMLMAQLNDLSHNISQPADTFLQAVVTAESRLTAIAVSLPPFMIQDKILGGLSSV</sequence>
<evidence type="ECO:0008006" key="3">
    <source>
        <dbReference type="Google" id="ProtNLM"/>
    </source>
</evidence>
<reference evidence="1" key="1">
    <citation type="submission" date="2023-03" db="EMBL/GenBank/DDBJ databases">
        <title>Massive genome expansion in bonnet fungi (Mycena s.s.) driven by repeated elements and novel gene families across ecological guilds.</title>
        <authorList>
            <consortium name="Lawrence Berkeley National Laboratory"/>
            <person name="Harder C.B."/>
            <person name="Miyauchi S."/>
            <person name="Viragh M."/>
            <person name="Kuo A."/>
            <person name="Thoen E."/>
            <person name="Andreopoulos B."/>
            <person name="Lu D."/>
            <person name="Skrede I."/>
            <person name="Drula E."/>
            <person name="Henrissat B."/>
            <person name="Morin E."/>
            <person name="Kohler A."/>
            <person name="Barry K."/>
            <person name="LaButti K."/>
            <person name="Morin E."/>
            <person name="Salamov A."/>
            <person name="Lipzen A."/>
            <person name="Mereny Z."/>
            <person name="Hegedus B."/>
            <person name="Baldrian P."/>
            <person name="Stursova M."/>
            <person name="Weitz H."/>
            <person name="Taylor A."/>
            <person name="Grigoriev I.V."/>
            <person name="Nagy L.G."/>
            <person name="Martin F."/>
            <person name="Kauserud H."/>
        </authorList>
    </citation>
    <scope>NUCLEOTIDE SEQUENCE</scope>
    <source>
        <strain evidence="1">CBHHK002</strain>
    </source>
</reference>
<evidence type="ECO:0000313" key="1">
    <source>
        <dbReference type="EMBL" id="KAJ7314271.1"/>
    </source>
</evidence>
<protein>
    <recommendedName>
        <fullName evidence="3">Retrotransposon Copia-like N-terminal domain-containing protein</fullName>
    </recommendedName>
</protein>
<evidence type="ECO:0000313" key="2">
    <source>
        <dbReference type="Proteomes" id="UP001218218"/>
    </source>
</evidence>
<gene>
    <name evidence="1" type="ORF">DFH08DRAFT_973011</name>
</gene>
<organism evidence="1 2">
    <name type="scientific">Mycena albidolilacea</name>
    <dbReference type="NCBI Taxonomy" id="1033008"/>
    <lineage>
        <taxon>Eukaryota</taxon>
        <taxon>Fungi</taxon>
        <taxon>Dikarya</taxon>
        <taxon>Basidiomycota</taxon>
        <taxon>Agaricomycotina</taxon>
        <taxon>Agaricomycetes</taxon>
        <taxon>Agaricomycetidae</taxon>
        <taxon>Agaricales</taxon>
        <taxon>Marasmiineae</taxon>
        <taxon>Mycenaceae</taxon>
        <taxon>Mycena</taxon>
    </lineage>
</organism>
<dbReference type="AlphaFoldDB" id="A0AAD7ED14"/>
<dbReference type="Pfam" id="PF14223">
    <property type="entry name" value="Retrotran_gag_2"/>
    <property type="match status" value="1"/>
</dbReference>